<evidence type="ECO:0000313" key="2">
    <source>
        <dbReference type="EMBL" id="KAG7526151.1"/>
    </source>
</evidence>
<organism evidence="2 3">
    <name type="scientific">Solea senegalensis</name>
    <name type="common">Senegalese sole</name>
    <dbReference type="NCBI Taxonomy" id="28829"/>
    <lineage>
        <taxon>Eukaryota</taxon>
        <taxon>Metazoa</taxon>
        <taxon>Chordata</taxon>
        <taxon>Craniata</taxon>
        <taxon>Vertebrata</taxon>
        <taxon>Euteleostomi</taxon>
        <taxon>Actinopterygii</taxon>
        <taxon>Neopterygii</taxon>
        <taxon>Teleostei</taxon>
        <taxon>Neoteleostei</taxon>
        <taxon>Acanthomorphata</taxon>
        <taxon>Carangaria</taxon>
        <taxon>Pleuronectiformes</taxon>
        <taxon>Pleuronectoidei</taxon>
        <taxon>Soleidae</taxon>
        <taxon>Solea</taxon>
    </lineage>
</organism>
<accession>A0AAV6T9M7</accession>
<evidence type="ECO:0000313" key="3">
    <source>
        <dbReference type="Proteomes" id="UP000693946"/>
    </source>
</evidence>
<comment type="caution">
    <text evidence="2">The sequence shown here is derived from an EMBL/GenBank/DDBJ whole genome shotgun (WGS) entry which is preliminary data.</text>
</comment>
<proteinExistence type="predicted"/>
<evidence type="ECO:0000256" key="1">
    <source>
        <dbReference type="SAM" id="MobiDB-lite"/>
    </source>
</evidence>
<protein>
    <submittedName>
        <fullName evidence="2">Uncharacterized protein</fullName>
    </submittedName>
</protein>
<gene>
    <name evidence="2" type="ORF">JOB18_037299</name>
</gene>
<dbReference type="Proteomes" id="UP000693946">
    <property type="component" value="Linkage Group LG1"/>
</dbReference>
<feature type="region of interest" description="Disordered" evidence="1">
    <location>
        <begin position="47"/>
        <end position="69"/>
    </location>
</feature>
<keyword evidence="3" id="KW-1185">Reference proteome</keyword>
<dbReference type="AlphaFoldDB" id="A0AAV6T9M7"/>
<dbReference type="EMBL" id="JAGKHQ010000001">
    <property type="protein sequence ID" value="KAG7526151.1"/>
    <property type="molecule type" value="Genomic_DNA"/>
</dbReference>
<reference evidence="2 3" key="1">
    <citation type="journal article" date="2021" name="Sci. Rep.">
        <title>Chromosome anchoring in Senegalese sole (Solea senegalensis) reveals sex-associated markers and genome rearrangements in flatfish.</title>
        <authorList>
            <person name="Guerrero-Cozar I."/>
            <person name="Gomez-Garrido J."/>
            <person name="Berbel C."/>
            <person name="Martinez-Blanch J.F."/>
            <person name="Alioto T."/>
            <person name="Claros M.G."/>
            <person name="Gagnaire P.A."/>
            <person name="Manchado M."/>
        </authorList>
    </citation>
    <scope>NUCLEOTIDE SEQUENCE [LARGE SCALE GENOMIC DNA]</scope>
    <source>
        <strain evidence="2">Sse05_10M</strain>
    </source>
</reference>
<sequence length="69" mass="7474">MHLFNICEIKQNSQNNQPQLRRTQGECNVNGQFFFSGIHVSAAAAAAGTENTARSHGGQVTAAGEQSRW</sequence>
<name>A0AAV6T9M7_SOLSE</name>